<gene>
    <name evidence="2" type="ORF">FN846DRAFT_513578</name>
</gene>
<dbReference type="Proteomes" id="UP000326924">
    <property type="component" value="Unassembled WGS sequence"/>
</dbReference>
<dbReference type="EMBL" id="VXIS01000423">
    <property type="protein sequence ID" value="KAA8893587.1"/>
    <property type="molecule type" value="Genomic_DNA"/>
</dbReference>
<reference evidence="2 3" key="1">
    <citation type="submission" date="2019-09" db="EMBL/GenBank/DDBJ databases">
        <title>Draft genome of the ectomycorrhizal ascomycete Sphaerosporella brunnea.</title>
        <authorList>
            <consortium name="DOE Joint Genome Institute"/>
            <person name="Benucci G.M."/>
            <person name="Marozzi G."/>
            <person name="Antonielli L."/>
            <person name="Sanchez S."/>
            <person name="Marco P."/>
            <person name="Wang X."/>
            <person name="Falini L.B."/>
            <person name="Barry K."/>
            <person name="Haridas S."/>
            <person name="Lipzen A."/>
            <person name="Labutti K."/>
            <person name="Grigoriev I.V."/>
            <person name="Murat C."/>
            <person name="Martin F."/>
            <person name="Albertini E."/>
            <person name="Donnini D."/>
            <person name="Bonito G."/>
        </authorList>
    </citation>
    <scope>NUCLEOTIDE SEQUENCE [LARGE SCALE GENOMIC DNA]</scope>
    <source>
        <strain evidence="2 3">Sb_GMNB300</strain>
    </source>
</reference>
<evidence type="ECO:0000256" key="1">
    <source>
        <dbReference type="SAM" id="MobiDB-lite"/>
    </source>
</evidence>
<feature type="compositionally biased region" description="Basic and acidic residues" evidence="1">
    <location>
        <begin position="213"/>
        <end position="226"/>
    </location>
</feature>
<accession>A0A5J5EEX1</accession>
<dbReference type="AlphaFoldDB" id="A0A5J5EEX1"/>
<name>A0A5J5EEX1_9PEZI</name>
<dbReference type="InParanoid" id="A0A5J5EEX1"/>
<evidence type="ECO:0000313" key="3">
    <source>
        <dbReference type="Proteomes" id="UP000326924"/>
    </source>
</evidence>
<keyword evidence="3" id="KW-1185">Reference proteome</keyword>
<sequence>MYLHGAMPKYNHEYNRPPFSTNDRTVTISHWTNNCTTLENGHLGLNPNGVHPQAHQWTSSRASRHTLPIGSHQAYAGFPENVGRGKSVRFQYWIYTKAKLVPRNRMFPQRCLLSTRLAGGIIISTSPSHRKGFKKHRGKIPRSAWSLFTRSKHRVLIAPATCLDNVNTEIFFLFGRSMLTRRILILRRSSKISAQYPIRSTRGHIANVQGEPDAERRPSRNEYRKV</sequence>
<comment type="caution">
    <text evidence="2">The sequence shown here is derived from an EMBL/GenBank/DDBJ whole genome shotgun (WGS) entry which is preliminary data.</text>
</comment>
<proteinExistence type="predicted"/>
<protein>
    <submittedName>
        <fullName evidence="2">Uncharacterized protein</fullName>
    </submittedName>
</protein>
<organism evidence="2 3">
    <name type="scientific">Sphaerosporella brunnea</name>
    <dbReference type="NCBI Taxonomy" id="1250544"/>
    <lineage>
        <taxon>Eukaryota</taxon>
        <taxon>Fungi</taxon>
        <taxon>Dikarya</taxon>
        <taxon>Ascomycota</taxon>
        <taxon>Pezizomycotina</taxon>
        <taxon>Pezizomycetes</taxon>
        <taxon>Pezizales</taxon>
        <taxon>Pyronemataceae</taxon>
        <taxon>Sphaerosporella</taxon>
    </lineage>
</organism>
<feature type="region of interest" description="Disordered" evidence="1">
    <location>
        <begin position="204"/>
        <end position="226"/>
    </location>
</feature>
<feature type="region of interest" description="Disordered" evidence="1">
    <location>
        <begin position="43"/>
        <end position="63"/>
    </location>
</feature>
<evidence type="ECO:0000313" key="2">
    <source>
        <dbReference type="EMBL" id="KAA8893587.1"/>
    </source>
</evidence>